<name>A0AAN0MCS3_9RHOB</name>
<dbReference type="Proteomes" id="UP001470809">
    <property type="component" value="Chromosome"/>
</dbReference>
<protein>
    <submittedName>
        <fullName evidence="1">Uncharacterized protein</fullName>
    </submittedName>
</protein>
<keyword evidence="2" id="KW-1185">Reference proteome</keyword>
<proteinExistence type="predicted"/>
<accession>A0AAN0MCS3</accession>
<dbReference type="EMBL" id="CP151767">
    <property type="protein sequence ID" value="WZU69200.1"/>
    <property type="molecule type" value="Genomic_DNA"/>
</dbReference>
<dbReference type="KEGG" id="yrh:AABB31_10335"/>
<sequence length="141" mass="15702">MAEQDSAPVALDWEKDAVWVQLTAFLLLEDTVDAAADHADPRDTLRLRRQNGEVFEIPRARAAQDYEIIENVTILRPKYEPLQMLRLDHSADVVLKPGDAAVRIAENAVVLRRLDGQISTIDDHTLRCNYAVIAPAGPPPP</sequence>
<gene>
    <name evidence="1" type="ORF">AABB31_10335</name>
</gene>
<reference evidence="1" key="1">
    <citation type="submission" date="2024-08" db="EMBL/GenBank/DDBJ databases">
        <title>Phylogenomic analyses of a clade within the roseobacter group suggest taxonomic reassignments of species of the genera Aestuariivita, Citreicella, Loktanella, Nautella, Pelagibaca, Ruegeria, Thalassobius, Thiobacimonas and Tropicibacter, and the proposal o.</title>
        <authorList>
            <person name="Jeon C.O."/>
        </authorList>
    </citation>
    <scope>NUCLEOTIDE SEQUENCE</scope>
    <source>
        <strain evidence="1">SS1-5</strain>
    </source>
</reference>
<evidence type="ECO:0000313" key="1">
    <source>
        <dbReference type="EMBL" id="WZU69200.1"/>
    </source>
</evidence>
<dbReference type="AlphaFoldDB" id="A0AAN0MCS3"/>
<organism evidence="1 2">
    <name type="scientific">Yoonia rhodophyticola</name>
    <dbReference type="NCBI Taxonomy" id="3137370"/>
    <lineage>
        <taxon>Bacteria</taxon>
        <taxon>Pseudomonadati</taxon>
        <taxon>Pseudomonadota</taxon>
        <taxon>Alphaproteobacteria</taxon>
        <taxon>Rhodobacterales</taxon>
        <taxon>Paracoccaceae</taxon>
        <taxon>Yoonia</taxon>
    </lineage>
</organism>
<dbReference type="RefSeq" id="WP_342078491.1">
    <property type="nucleotide sequence ID" value="NZ_CP151767.2"/>
</dbReference>
<evidence type="ECO:0000313" key="2">
    <source>
        <dbReference type="Proteomes" id="UP001470809"/>
    </source>
</evidence>